<dbReference type="RefSeq" id="WP_156900754.1">
    <property type="nucleotide sequence ID" value="NZ_CP091521.1"/>
</dbReference>
<dbReference type="Proteomes" id="UP000831534">
    <property type="component" value="Chromosome"/>
</dbReference>
<evidence type="ECO:0000313" key="2">
    <source>
        <dbReference type="Proteomes" id="UP000831534"/>
    </source>
</evidence>
<sequence>MINKNIFYYGLLWFVTGRAEAVSGHFGEPYQIGIALKNKQPCFYLHSKIPISSVLVSVAHPKYGQSREERYLGGIGREKTEHQNMGHDIRHCVLADGVSFDLDTPYIVEIFDKQRDSAWYVHTENFCIRQKDRRLFVSDTFKNPNDKGLSCSDKPLPVRYAPKPPQETLGLWKRFLRWFSDGN</sequence>
<protein>
    <submittedName>
        <fullName evidence="1">Uncharacterized protein</fullName>
    </submittedName>
</protein>
<name>A0A8T9MY44_9NEIS</name>
<gene>
    <name evidence="1" type="ORF">LVJ77_02260</name>
</gene>
<keyword evidence="2" id="KW-1185">Reference proteome</keyword>
<accession>A0A8T9MY44</accession>
<dbReference type="AlphaFoldDB" id="A0A8T9MY44"/>
<dbReference type="KEGG" id="ckh:LVJ77_02260"/>
<proteinExistence type="predicted"/>
<dbReference type="EMBL" id="CP091521">
    <property type="protein sequence ID" value="UOP05122.1"/>
    <property type="molecule type" value="Genomic_DNA"/>
</dbReference>
<reference evidence="1" key="1">
    <citation type="journal article" date="2022" name="Res Sq">
        <title>Evolution of multicellular longitudinally dividing oral cavity symbionts (Neisseriaceae).</title>
        <authorList>
            <person name="Nyongesa S."/>
            <person name="Weber P."/>
            <person name="Bernet E."/>
            <person name="Pullido F."/>
            <person name="Nieckarz M."/>
            <person name="Delaby M."/>
            <person name="Nieves C."/>
            <person name="Viehboeck T."/>
            <person name="Krause N."/>
            <person name="Rivera-Millot A."/>
            <person name="Nakamura A."/>
            <person name="Vischer N."/>
            <person name="VanNieuwenhze M."/>
            <person name="Brun Y."/>
            <person name="Cava F."/>
            <person name="Bulgheresi S."/>
            <person name="Veyrier F."/>
        </authorList>
    </citation>
    <scope>NUCLEOTIDE SEQUENCE</scope>
    <source>
        <strain evidence="1">17694</strain>
    </source>
</reference>
<reference evidence="1" key="2">
    <citation type="submission" date="2024-09" db="EMBL/GenBank/DDBJ databases">
        <authorList>
            <person name="Veyrier F.J."/>
        </authorList>
    </citation>
    <scope>NUCLEOTIDE SEQUENCE</scope>
    <source>
        <strain evidence="1">17694</strain>
    </source>
</reference>
<evidence type="ECO:0000313" key="1">
    <source>
        <dbReference type="EMBL" id="UOP05122.1"/>
    </source>
</evidence>
<organism evidence="1 2">
    <name type="scientific">Conchiformibius kuhniae</name>
    <dbReference type="NCBI Taxonomy" id="211502"/>
    <lineage>
        <taxon>Bacteria</taxon>
        <taxon>Pseudomonadati</taxon>
        <taxon>Pseudomonadota</taxon>
        <taxon>Betaproteobacteria</taxon>
        <taxon>Neisseriales</taxon>
        <taxon>Neisseriaceae</taxon>
        <taxon>Conchiformibius</taxon>
    </lineage>
</organism>